<gene>
    <name evidence="2" type="ORF">Q644_00600</name>
</gene>
<reference evidence="2 3" key="1">
    <citation type="journal article" date="2014" name="FEMS Microbiol. Lett.">
        <title>Genome sequencing analysis reveals virulence-related gene content of Ochrobactrum intermedium strain 229E, a urease-positive strain isolated from the human gastric niche.</title>
        <authorList>
            <person name="Kulkarni G.J."/>
            <person name="Shetty S."/>
            <person name="Dharne M.S."/>
            <person name="Shouche Y.S."/>
        </authorList>
    </citation>
    <scope>NUCLEOTIDE SEQUENCE [LARGE SCALE GENOMIC DNA]</scope>
    <source>
        <strain evidence="2 3">229E</strain>
    </source>
</reference>
<dbReference type="EMBL" id="ASXJ01000005">
    <property type="protein sequence ID" value="ERM03654.1"/>
    <property type="molecule type" value="Genomic_DNA"/>
</dbReference>
<protein>
    <submittedName>
        <fullName evidence="2">Uncharacterized protein</fullName>
    </submittedName>
</protein>
<evidence type="ECO:0000256" key="1">
    <source>
        <dbReference type="SAM" id="Phobius"/>
    </source>
</evidence>
<dbReference type="AlphaFoldDB" id="U4VH95"/>
<accession>U4VH95</accession>
<proteinExistence type="predicted"/>
<evidence type="ECO:0000313" key="3">
    <source>
        <dbReference type="Proteomes" id="UP000016842"/>
    </source>
</evidence>
<organism evidence="2 3">
    <name type="scientific">Brucella intermedia 229E</name>
    <dbReference type="NCBI Taxonomy" id="1337887"/>
    <lineage>
        <taxon>Bacteria</taxon>
        <taxon>Pseudomonadati</taxon>
        <taxon>Pseudomonadota</taxon>
        <taxon>Alphaproteobacteria</taxon>
        <taxon>Hyphomicrobiales</taxon>
        <taxon>Brucellaceae</taxon>
        <taxon>Brucella/Ochrobactrum group</taxon>
        <taxon>Brucella</taxon>
    </lineage>
</organism>
<dbReference type="PATRIC" id="fig|1337887.3.peg.124"/>
<evidence type="ECO:0000313" key="2">
    <source>
        <dbReference type="EMBL" id="ERM03654.1"/>
    </source>
</evidence>
<comment type="caution">
    <text evidence="2">The sequence shown here is derived from an EMBL/GenBank/DDBJ whole genome shotgun (WGS) entry which is preliminary data.</text>
</comment>
<feature type="transmembrane region" description="Helical" evidence="1">
    <location>
        <begin position="33"/>
        <end position="52"/>
    </location>
</feature>
<keyword evidence="1" id="KW-0812">Transmembrane</keyword>
<name>U4VH95_9HYPH</name>
<keyword evidence="1" id="KW-0472">Membrane</keyword>
<sequence length="134" mass="15258">MKSFFLTLVETVVDGFAGVGRAETRHEKRLHRMLVFVVIFCLIGLIVVDHFYRTEDAAGRFCEKNQSTYESVSDCMIRHEKIAGALRTIGELDQSRVKACSHEHGDDLYSVWNCALLKDGTRLSERYRMPGEGD</sequence>
<keyword evidence="1" id="KW-1133">Transmembrane helix</keyword>
<dbReference type="Proteomes" id="UP000016842">
    <property type="component" value="Unassembled WGS sequence"/>
</dbReference>